<evidence type="ECO:0000259" key="4">
    <source>
        <dbReference type="PROSITE" id="PS50949"/>
    </source>
</evidence>
<comment type="caution">
    <text evidence="5">The sequence shown here is derived from an EMBL/GenBank/DDBJ whole genome shotgun (WGS) entry which is preliminary data.</text>
</comment>
<dbReference type="CDD" id="cd07377">
    <property type="entry name" value="WHTH_GntR"/>
    <property type="match status" value="1"/>
</dbReference>
<reference evidence="5 6" key="1">
    <citation type="submission" date="2023-07" db="EMBL/GenBank/DDBJ databases">
        <title>Genomic Encyclopedia of Type Strains, Phase IV (KMG-IV): sequencing the most valuable type-strain genomes for metagenomic binning, comparative biology and taxonomic classification.</title>
        <authorList>
            <person name="Goeker M."/>
        </authorList>
    </citation>
    <scope>NUCLEOTIDE SEQUENCE [LARGE SCALE GENOMIC DNA]</scope>
    <source>
        <strain evidence="5 6">DSM 17740</strain>
    </source>
</reference>
<dbReference type="InterPro" id="IPR000524">
    <property type="entry name" value="Tscrpt_reg_HTH_GntR"/>
</dbReference>
<protein>
    <submittedName>
        <fullName evidence="5">GntR family transcriptional regulator</fullName>
    </submittedName>
</protein>
<gene>
    <name evidence="5" type="ORF">J2S00_003985</name>
</gene>
<keyword evidence="6" id="KW-1185">Reference proteome</keyword>
<dbReference type="Proteomes" id="UP001232445">
    <property type="component" value="Unassembled WGS sequence"/>
</dbReference>
<keyword evidence="3" id="KW-0804">Transcription</keyword>
<dbReference type="SMART" id="SM00345">
    <property type="entry name" value="HTH_GNTR"/>
    <property type="match status" value="1"/>
</dbReference>
<evidence type="ECO:0000313" key="6">
    <source>
        <dbReference type="Proteomes" id="UP001232445"/>
    </source>
</evidence>
<dbReference type="SUPFAM" id="SSF46785">
    <property type="entry name" value="Winged helix' DNA-binding domain"/>
    <property type="match status" value="1"/>
</dbReference>
<evidence type="ECO:0000313" key="5">
    <source>
        <dbReference type="EMBL" id="MDQ0341141.1"/>
    </source>
</evidence>
<dbReference type="InterPro" id="IPR036390">
    <property type="entry name" value="WH_DNA-bd_sf"/>
</dbReference>
<sequence length="132" mass="14683">MRIPICIDPDSKEPLYHQIERQIKALIVGGQLPAGTPLPSIRALAADLSCSVITTRRAYQNLENEGLIKTSQGKGTFVSAVGDVQRLHMKNETVYEAFRQAVNTGLQLDLDITELRHIFEQVLQELANQKGE</sequence>
<dbReference type="Gene3D" id="1.10.10.10">
    <property type="entry name" value="Winged helix-like DNA-binding domain superfamily/Winged helix DNA-binding domain"/>
    <property type="match status" value="1"/>
</dbReference>
<organism evidence="5 6">
    <name type="scientific">Caldalkalibacillus uzonensis</name>
    <dbReference type="NCBI Taxonomy" id="353224"/>
    <lineage>
        <taxon>Bacteria</taxon>
        <taxon>Bacillati</taxon>
        <taxon>Bacillota</taxon>
        <taxon>Bacilli</taxon>
        <taxon>Bacillales</taxon>
        <taxon>Bacillaceae</taxon>
        <taxon>Caldalkalibacillus</taxon>
    </lineage>
</organism>
<evidence type="ECO:0000256" key="1">
    <source>
        <dbReference type="ARBA" id="ARBA00023015"/>
    </source>
</evidence>
<dbReference type="EMBL" id="JAUSUQ010000035">
    <property type="protein sequence ID" value="MDQ0341141.1"/>
    <property type="molecule type" value="Genomic_DNA"/>
</dbReference>
<dbReference type="PANTHER" id="PTHR38445">
    <property type="entry name" value="HTH-TYPE TRANSCRIPTIONAL REPRESSOR YTRA"/>
    <property type="match status" value="1"/>
</dbReference>
<proteinExistence type="predicted"/>
<name>A0ABU0CYC4_9BACI</name>
<dbReference type="Pfam" id="PF00392">
    <property type="entry name" value="GntR"/>
    <property type="match status" value="1"/>
</dbReference>
<feature type="domain" description="HTH gntR-type" evidence="4">
    <location>
        <begin position="13"/>
        <end position="81"/>
    </location>
</feature>
<dbReference type="PROSITE" id="PS50949">
    <property type="entry name" value="HTH_GNTR"/>
    <property type="match status" value="1"/>
</dbReference>
<evidence type="ECO:0000256" key="3">
    <source>
        <dbReference type="ARBA" id="ARBA00023163"/>
    </source>
</evidence>
<keyword evidence="2" id="KW-0238">DNA-binding</keyword>
<keyword evidence="1" id="KW-0805">Transcription regulation</keyword>
<accession>A0ABU0CYC4</accession>
<dbReference type="RefSeq" id="WP_307343876.1">
    <property type="nucleotide sequence ID" value="NZ_JAUSUQ010000035.1"/>
</dbReference>
<dbReference type="InterPro" id="IPR036388">
    <property type="entry name" value="WH-like_DNA-bd_sf"/>
</dbReference>
<dbReference type="PANTHER" id="PTHR38445:SF9">
    <property type="entry name" value="HTH-TYPE TRANSCRIPTIONAL REPRESSOR YTRA"/>
    <property type="match status" value="1"/>
</dbReference>
<evidence type="ECO:0000256" key="2">
    <source>
        <dbReference type="ARBA" id="ARBA00023125"/>
    </source>
</evidence>